<evidence type="ECO:0000313" key="2">
    <source>
        <dbReference type="EMBL" id="SHI33879.1"/>
    </source>
</evidence>
<dbReference type="Proteomes" id="UP000184342">
    <property type="component" value="Unassembled WGS sequence"/>
</dbReference>
<evidence type="ECO:0000259" key="1">
    <source>
        <dbReference type="Pfam" id="PF12392"/>
    </source>
</evidence>
<dbReference type="OrthoDB" id="9807498at2"/>
<keyword evidence="2" id="KW-0378">Hydrolase</keyword>
<dbReference type="InterPro" id="IPR051454">
    <property type="entry name" value="RNA/ubiquinone_mod_enzymes"/>
</dbReference>
<dbReference type="Pfam" id="PF01136">
    <property type="entry name" value="Peptidase_U32"/>
    <property type="match status" value="1"/>
</dbReference>
<dbReference type="EMBL" id="FQYT01000002">
    <property type="protein sequence ID" value="SHI33879.1"/>
    <property type="molecule type" value="Genomic_DNA"/>
</dbReference>
<proteinExistence type="predicted"/>
<dbReference type="GO" id="GO:0006508">
    <property type="term" value="P:proteolysis"/>
    <property type="evidence" value="ECO:0007669"/>
    <property type="project" value="UniProtKB-KW"/>
</dbReference>
<reference evidence="2 3" key="1">
    <citation type="submission" date="2016-11" db="EMBL/GenBank/DDBJ databases">
        <authorList>
            <person name="Jaros S."/>
            <person name="Januszkiewicz K."/>
            <person name="Wedrychowicz H."/>
        </authorList>
    </citation>
    <scope>NUCLEOTIDE SEQUENCE [LARGE SCALE GENOMIC DNA]</scope>
    <source>
        <strain evidence="2 3">DSM 15970</strain>
    </source>
</reference>
<name>A0A1M6ABQ2_9FIRM</name>
<dbReference type="GO" id="GO:0008233">
    <property type="term" value="F:peptidase activity"/>
    <property type="evidence" value="ECO:0007669"/>
    <property type="project" value="UniProtKB-KW"/>
</dbReference>
<sequence length="719" mass="81880">MKVELLSPAGSYESLRAAVNAGADAVYLGGSMFGARAFAQNLSGEDLLKAIDYVHVHGKKIYMTLNTLLKEEEIEEKLYDYLLPYYRQGLDALIVQDWGAVRFVRRHFPDIAIHASTQMAVMGKYGARILKDNGISRIVTPRELSLGEIREIRDDSDIEIESFVHGALCYSYSGQCLMSSMLGGRSGNRGRCAQPCRLPYTAMKDEKTISQKEEAYPISPKDICTLRLLPEILEAGVGSLKIEGRMKSPAYSGGVTAIYRKYLDLYEKNGTEGYHVEKNDLEYLEALYSRNGFSEGYYRQHNSRNMITLNKSTYSSDKDIKNEKDEMPDIHKKIHCRMAIQQDKEVRVEIFDDTHHIIYMGGRPYPAQNKPLTIENVVRQMMKTGGSSYCFQEVEVELDDGLFIPVGDLNGLRRNALEMFTQELLKKYRRILHNSPEIKAESETEKRIKPGMKLNCMVTTLEQFEKVMSIPEIDRIYLDYESTDLSHINAIADRCHAKRKQLFLSLPPVFRSAAANLFEKHFENMEQSCLDGYLVKSLDEYGYLDKRTSKTLVFDASMYSLNSEAERMYKEWGAESIALPYELNHRELKRRITGDEELVVYGYIPLMISAGCVKKTLGKCDKKQEYVFLKDRYNKYFTVKSSCGLCYNTIYNSQPLSLLGVSDKVEGLGVAALRLDFTKETAEETARIAKDFVKVFCGGDTEVLEITGFTRGHFNRGIE</sequence>
<accession>A0A1M6ABQ2</accession>
<dbReference type="InterPro" id="IPR020988">
    <property type="entry name" value="Pept_U32_collagenase"/>
</dbReference>
<dbReference type="Pfam" id="PF12392">
    <property type="entry name" value="DUF3656"/>
    <property type="match status" value="1"/>
</dbReference>
<protein>
    <submittedName>
        <fullName evidence="2">Putative protease</fullName>
    </submittedName>
</protein>
<keyword evidence="3" id="KW-1185">Reference proteome</keyword>
<dbReference type="PANTHER" id="PTHR30217">
    <property type="entry name" value="PEPTIDASE U32 FAMILY"/>
    <property type="match status" value="1"/>
</dbReference>
<dbReference type="AlphaFoldDB" id="A0A1M6ABQ2"/>
<dbReference type="PROSITE" id="PS01276">
    <property type="entry name" value="PEPTIDASE_U32"/>
    <property type="match status" value="1"/>
</dbReference>
<organism evidence="2 3">
    <name type="scientific">Parasporobacterium paucivorans DSM 15970</name>
    <dbReference type="NCBI Taxonomy" id="1122934"/>
    <lineage>
        <taxon>Bacteria</taxon>
        <taxon>Bacillati</taxon>
        <taxon>Bacillota</taxon>
        <taxon>Clostridia</taxon>
        <taxon>Lachnospirales</taxon>
        <taxon>Lachnospiraceae</taxon>
        <taxon>Parasporobacterium</taxon>
    </lineage>
</organism>
<feature type="domain" description="Peptidase U32 collagenase" evidence="1">
    <location>
        <begin position="325"/>
        <end position="424"/>
    </location>
</feature>
<dbReference type="InterPro" id="IPR001539">
    <property type="entry name" value="Peptidase_U32"/>
</dbReference>
<dbReference type="PANTHER" id="PTHR30217:SF10">
    <property type="entry name" value="23S RRNA 5-HYDROXYCYTIDINE C2501 SYNTHASE"/>
    <property type="match status" value="1"/>
</dbReference>
<keyword evidence="2" id="KW-0645">Protease</keyword>
<dbReference type="STRING" id="1122934.SAMN02745691_00124"/>
<dbReference type="RefSeq" id="WP_073992426.1">
    <property type="nucleotide sequence ID" value="NZ_FQYT01000002.1"/>
</dbReference>
<evidence type="ECO:0000313" key="3">
    <source>
        <dbReference type="Proteomes" id="UP000184342"/>
    </source>
</evidence>
<gene>
    <name evidence="2" type="ORF">SAMN02745691_00124</name>
</gene>